<keyword evidence="3" id="KW-0328">Glycosyltransferase</keyword>
<dbReference type="EMBL" id="BAAFGK010000004">
    <property type="protein sequence ID" value="GAB0057831.1"/>
    <property type="molecule type" value="Genomic_DNA"/>
</dbReference>
<keyword evidence="3" id="KW-0808">Transferase</keyword>
<sequence>MNRKILFVINIDWFFLSHRLPIALKALEQGYQVHVATGISDKMAELQAHGLIVHPLPVTRSHVGIGEIVGLLIRLWKLFREIQPDVVHLITLKLVVFGGVVARLAGVPVLVSALPGLGFVFISRGIWPAIRRKVIGVLFRVALGHAHGMVICQNRDDLEMVSRLARLPAGRLTLIPGSGVALDQFVDTPLPTGRPVVLLAARMLIDKGVREFVTAARAFHVRTNGQGTESPRFVLVGAPDPGNPASLTRQELETWAREGVVEIWGKRRDMSKVLADATIVVLPSYREGLPKVLCEAAACGRPVVTTDVPGCRDAVRSGVTGLLVPARDSGALAEAIGRLLADPILCARMGRAGRRWAEEVFDVHQVVAAHLNIYERLQNDVGSP</sequence>
<keyword evidence="4" id="KW-1185">Reference proteome</keyword>
<dbReference type="Pfam" id="PF13692">
    <property type="entry name" value="Glyco_trans_1_4"/>
    <property type="match status" value="1"/>
</dbReference>
<feature type="domain" description="Glycosyltransferase subfamily 4-like N-terminal" evidence="2">
    <location>
        <begin position="4"/>
        <end position="119"/>
    </location>
</feature>
<evidence type="ECO:0000313" key="4">
    <source>
        <dbReference type="Proteomes" id="UP001628193"/>
    </source>
</evidence>
<dbReference type="SUPFAM" id="SSF53756">
    <property type="entry name" value="UDP-Glycosyltransferase/glycogen phosphorylase"/>
    <property type="match status" value="1"/>
</dbReference>
<gene>
    <name evidence="3" type="primary">pglA</name>
    <name evidence="3" type="ORF">SIID45300_02165</name>
</gene>
<keyword evidence="1" id="KW-0812">Transmembrane</keyword>
<keyword evidence="1" id="KW-0472">Membrane</keyword>
<dbReference type="PANTHER" id="PTHR12526:SF638">
    <property type="entry name" value="SPORE COAT PROTEIN SA"/>
    <property type="match status" value="1"/>
</dbReference>
<dbReference type="GO" id="GO:0102335">
    <property type="term" value="F:N,N'-diacetylbacillosaminyl-diphospho-undecaprenol alpha-1,3-N-acetylgalactosaminyltransferase activity"/>
    <property type="evidence" value="ECO:0007669"/>
    <property type="project" value="UniProtKB-EC"/>
</dbReference>
<evidence type="ECO:0000313" key="3">
    <source>
        <dbReference type="EMBL" id="GAB0057831.1"/>
    </source>
</evidence>
<dbReference type="Gene3D" id="3.40.50.2000">
    <property type="entry name" value="Glycogen Phosphorylase B"/>
    <property type="match status" value="2"/>
</dbReference>
<evidence type="ECO:0000259" key="2">
    <source>
        <dbReference type="Pfam" id="PF13477"/>
    </source>
</evidence>
<dbReference type="InterPro" id="IPR028098">
    <property type="entry name" value="Glyco_trans_4-like_N"/>
</dbReference>
<evidence type="ECO:0000256" key="1">
    <source>
        <dbReference type="SAM" id="Phobius"/>
    </source>
</evidence>
<organism evidence="3 4">
    <name type="scientific">Candidatus Magnetaquiglobus chichijimensis</name>
    <dbReference type="NCBI Taxonomy" id="3141448"/>
    <lineage>
        <taxon>Bacteria</taxon>
        <taxon>Pseudomonadati</taxon>
        <taxon>Pseudomonadota</taxon>
        <taxon>Magnetococcia</taxon>
        <taxon>Magnetococcales</taxon>
        <taxon>Candidatus Magnetaquicoccaceae</taxon>
        <taxon>Candidatus Magnetaquiglobus</taxon>
    </lineage>
</organism>
<dbReference type="Proteomes" id="UP001628193">
    <property type="component" value="Unassembled WGS sequence"/>
</dbReference>
<dbReference type="EC" id="2.4.1.290" evidence="3"/>
<name>A0ABQ0CAB9_9PROT</name>
<dbReference type="CDD" id="cd03808">
    <property type="entry name" value="GT4_CapM-like"/>
    <property type="match status" value="1"/>
</dbReference>
<protein>
    <submittedName>
        <fullName evidence="3">N, N'-diacetylbacillosaminyl-diphospho-undecaprenol alpha-1,3-N-acetylgalactosaminyltransferase</fullName>
        <ecNumber evidence="3">2.4.1.290</ecNumber>
    </submittedName>
</protein>
<comment type="caution">
    <text evidence="3">The sequence shown here is derived from an EMBL/GenBank/DDBJ whole genome shotgun (WGS) entry which is preliminary data.</text>
</comment>
<dbReference type="Pfam" id="PF13477">
    <property type="entry name" value="Glyco_trans_4_2"/>
    <property type="match status" value="1"/>
</dbReference>
<reference evidence="3 4" key="2">
    <citation type="submission" date="2024-09" db="EMBL/GenBank/DDBJ databases">
        <title>Draft genome sequence of Candidatus Magnetaquicoccaceae bacterium FCR-1.</title>
        <authorList>
            <person name="Shimoshige H."/>
            <person name="Shimamura S."/>
            <person name="Taoka A."/>
            <person name="Kobayashi H."/>
            <person name="Maekawa T."/>
        </authorList>
    </citation>
    <scope>NUCLEOTIDE SEQUENCE [LARGE SCALE GENOMIC DNA]</scope>
    <source>
        <strain evidence="3 4">FCR-1</strain>
    </source>
</reference>
<dbReference type="PANTHER" id="PTHR12526">
    <property type="entry name" value="GLYCOSYLTRANSFERASE"/>
    <property type="match status" value="1"/>
</dbReference>
<dbReference type="RefSeq" id="WP_420905519.1">
    <property type="nucleotide sequence ID" value="NZ_BAAFGK010000004.1"/>
</dbReference>
<proteinExistence type="predicted"/>
<feature type="transmembrane region" description="Helical" evidence="1">
    <location>
        <begin position="111"/>
        <end position="130"/>
    </location>
</feature>
<reference evidence="3 4" key="1">
    <citation type="submission" date="2024-05" db="EMBL/GenBank/DDBJ databases">
        <authorList>
            <consortium name="Candidatus Magnetaquicoccaceae bacterium FCR-1 genome sequencing consortium"/>
            <person name="Shimoshige H."/>
            <person name="Shimamura S."/>
            <person name="Taoka A."/>
            <person name="Kobayashi H."/>
            <person name="Maekawa T."/>
        </authorList>
    </citation>
    <scope>NUCLEOTIDE SEQUENCE [LARGE SCALE GENOMIC DNA]</scope>
    <source>
        <strain evidence="3 4">FCR-1</strain>
    </source>
</reference>
<accession>A0ABQ0CAB9</accession>
<keyword evidence="1" id="KW-1133">Transmembrane helix</keyword>